<dbReference type="InterPro" id="IPR023065">
    <property type="entry name" value="Uncharacterised_ApaG"/>
</dbReference>
<dbReference type="Pfam" id="PF04379">
    <property type="entry name" value="DUF525"/>
    <property type="match status" value="1"/>
</dbReference>
<dbReference type="Proteomes" id="UP000602745">
    <property type="component" value="Unassembled WGS sequence"/>
</dbReference>
<dbReference type="InterPro" id="IPR036767">
    <property type="entry name" value="ApaG_sf"/>
</dbReference>
<feature type="domain" description="ApaG" evidence="3">
    <location>
        <begin position="5"/>
        <end position="129"/>
    </location>
</feature>
<dbReference type="SUPFAM" id="SSF110069">
    <property type="entry name" value="ApaG-like"/>
    <property type="match status" value="1"/>
</dbReference>
<evidence type="ECO:0000256" key="2">
    <source>
        <dbReference type="HAMAP-Rule" id="MF_00791"/>
    </source>
</evidence>
<dbReference type="PANTHER" id="PTHR47191">
    <property type="entry name" value="OS05G0170800 PROTEIN"/>
    <property type="match status" value="1"/>
</dbReference>
<protein>
    <recommendedName>
        <fullName evidence="1 2">Protein ApaG</fullName>
    </recommendedName>
</protein>
<proteinExistence type="inferred from homology"/>
<dbReference type="Gene3D" id="2.60.40.1470">
    <property type="entry name" value="ApaG domain"/>
    <property type="match status" value="1"/>
</dbReference>
<dbReference type="AlphaFoldDB" id="A0A8J2VQM3"/>
<dbReference type="HAMAP" id="MF_00791">
    <property type="entry name" value="ApaG"/>
    <property type="match status" value="1"/>
</dbReference>
<dbReference type="NCBIfam" id="NF003967">
    <property type="entry name" value="PRK05461.1"/>
    <property type="match status" value="1"/>
</dbReference>
<organism evidence="4 5">
    <name type="scientific">Agaricicola taiwanensis</name>
    <dbReference type="NCBI Taxonomy" id="591372"/>
    <lineage>
        <taxon>Bacteria</taxon>
        <taxon>Pseudomonadati</taxon>
        <taxon>Pseudomonadota</taxon>
        <taxon>Alphaproteobacteria</taxon>
        <taxon>Rhodobacterales</taxon>
        <taxon>Paracoccaceae</taxon>
        <taxon>Agaricicola</taxon>
    </lineage>
</organism>
<reference evidence="4" key="1">
    <citation type="journal article" date="2014" name="Int. J. Syst. Evol. Microbiol.">
        <title>Complete genome sequence of Corynebacterium casei LMG S-19264T (=DSM 44701T), isolated from a smear-ripened cheese.</title>
        <authorList>
            <consortium name="US DOE Joint Genome Institute (JGI-PGF)"/>
            <person name="Walter F."/>
            <person name="Albersmeier A."/>
            <person name="Kalinowski J."/>
            <person name="Ruckert C."/>
        </authorList>
    </citation>
    <scope>NUCLEOTIDE SEQUENCE</scope>
    <source>
        <strain evidence="4">CCM 7684</strain>
    </source>
</reference>
<evidence type="ECO:0000259" key="3">
    <source>
        <dbReference type="PROSITE" id="PS51087"/>
    </source>
</evidence>
<evidence type="ECO:0000256" key="1">
    <source>
        <dbReference type="ARBA" id="ARBA00017693"/>
    </source>
</evidence>
<evidence type="ECO:0000313" key="5">
    <source>
        <dbReference type="Proteomes" id="UP000602745"/>
    </source>
</evidence>
<accession>A0A8J2VQM3</accession>
<dbReference type="EMBL" id="BMCP01000001">
    <property type="protein sequence ID" value="GGE35448.1"/>
    <property type="molecule type" value="Genomic_DNA"/>
</dbReference>
<keyword evidence="5" id="KW-1185">Reference proteome</keyword>
<dbReference type="PANTHER" id="PTHR47191:SF2">
    <property type="entry name" value="OS05G0170800 PROTEIN"/>
    <property type="match status" value="1"/>
</dbReference>
<comment type="caution">
    <text evidence="4">The sequence shown here is derived from an EMBL/GenBank/DDBJ whole genome shotgun (WGS) entry which is preliminary data.</text>
</comment>
<name>A0A8J2VQM3_9RHOB</name>
<dbReference type="InterPro" id="IPR007474">
    <property type="entry name" value="ApaG_domain"/>
</dbReference>
<dbReference type="InterPro" id="IPR050718">
    <property type="entry name" value="ApaG-like"/>
</dbReference>
<reference evidence="4" key="2">
    <citation type="submission" date="2020-09" db="EMBL/GenBank/DDBJ databases">
        <authorList>
            <person name="Sun Q."/>
            <person name="Sedlacek I."/>
        </authorList>
    </citation>
    <scope>NUCLEOTIDE SEQUENCE</scope>
    <source>
        <strain evidence="4">CCM 7684</strain>
    </source>
</reference>
<dbReference type="PROSITE" id="PS51087">
    <property type="entry name" value="APAG"/>
    <property type="match status" value="1"/>
</dbReference>
<sequence>MTMYYATTRGIEVLVTPRYLPQRSKPREQQYAFSYTIIISNRSKRTVQLLTRHWRVTDETGQTREVHGDGVVGEQPVLAPGETFEYTSGVPLPTPTGMMFGTYGMRSDKGEEFHIEIPAFSLDADGARRVVN</sequence>
<gene>
    <name evidence="2 4" type="primary">apaG</name>
    <name evidence="4" type="ORF">GCM10007276_11180</name>
</gene>
<evidence type="ECO:0000313" key="4">
    <source>
        <dbReference type="EMBL" id="GGE35448.1"/>
    </source>
</evidence>